<proteinExistence type="predicted"/>
<evidence type="ECO:0000313" key="3">
    <source>
        <dbReference type="Proteomes" id="UP000007058"/>
    </source>
</evidence>
<feature type="signal peptide" evidence="1">
    <location>
        <begin position="1"/>
        <end position="26"/>
    </location>
</feature>
<reference evidence="2 3" key="1">
    <citation type="journal article" date="2005" name="DNA Res.">
        <title>Complete genome sequence of the facultative anaerobic magnetotactic bacterium Magnetospirillum sp. strain AMB-1.</title>
        <authorList>
            <person name="Matsunaga T."/>
            <person name="Okamura Y."/>
            <person name="Fukuda Y."/>
            <person name="Wahyudi A.T."/>
            <person name="Murase Y."/>
            <person name="Takeyama H."/>
        </authorList>
    </citation>
    <scope>NUCLEOTIDE SEQUENCE [LARGE SCALE GENOMIC DNA]</scope>
    <source>
        <strain evidence="3">ATCC 700264 / AMB-1</strain>
    </source>
</reference>
<gene>
    <name evidence="2" type="ordered locus">amb2092</name>
</gene>
<feature type="chain" id="PRO_5004217954" evidence="1">
    <location>
        <begin position="27"/>
        <end position="217"/>
    </location>
</feature>
<evidence type="ECO:0000313" key="2">
    <source>
        <dbReference type="EMBL" id="BAE50896.1"/>
    </source>
</evidence>
<name>Q2W5H9_PARM1</name>
<accession>Q2W5H9</accession>
<dbReference type="HOGENOM" id="CLU_1271029_0_0_5"/>
<dbReference type="KEGG" id="mag:amb2092"/>
<dbReference type="AlphaFoldDB" id="Q2W5H9"/>
<dbReference type="Proteomes" id="UP000007058">
    <property type="component" value="Chromosome"/>
</dbReference>
<dbReference type="STRING" id="342108.amb2092"/>
<dbReference type="EMBL" id="AP007255">
    <property type="protein sequence ID" value="BAE50896.1"/>
    <property type="molecule type" value="Genomic_DNA"/>
</dbReference>
<dbReference type="RefSeq" id="WP_011384492.1">
    <property type="nucleotide sequence ID" value="NC_007626.1"/>
</dbReference>
<dbReference type="OrthoDB" id="7874543at2"/>
<sequence length="217" mass="22777">MRGFVRFSRRAGLTLGAMLLAGTVTAAPAPETMQVVTPVFSQLVGYSVPGNFVPAAENSNADQYIQELVLSGQTAQSWTQMITLTGIKGLAANPNATPQALALRIGGGFQQACPTSFQGTSFGEIKLSGHDAFALVVSCGTADASGKPFSETALVIVIKGQADYYTLQWAERSAASKTPIAFDEAKWTGRFKALSPIKLCAKVAGEAPPFPSCANRK</sequence>
<keyword evidence="1" id="KW-0732">Signal</keyword>
<organism evidence="2 3">
    <name type="scientific">Paramagnetospirillum magneticum (strain ATCC 700264 / AMB-1)</name>
    <name type="common">Magnetospirillum magneticum</name>
    <dbReference type="NCBI Taxonomy" id="342108"/>
    <lineage>
        <taxon>Bacteria</taxon>
        <taxon>Pseudomonadati</taxon>
        <taxon>Pseudomonadota</taxon>
        <taxon>Alphaproteobacteria</taxon>
        <taxon>Rhodospirillales</taxon>
        <taxon>Magnetospirillaceae</taxon>
        <taxon>Paramagnetospirillum</taxon>
    </lineage>
</organism>
<evidence type="ECO:0000256" key="1">
    <source>
        <dbReference type="SAM" id="SignalP"/>
    </source>
</evidence>
<keyword evidence="3" id="KW-1185">Reference proteome</keyword>
<protein>
    <submittedName>
        <fullName evidence="2">Uncharacterized protein</fullName>
    </submittedName>
</protein>